<dbReference type="PROSITE" id="PS51450">
    <property type="entry name" value="LRR"/>
    <property type="match status" value="1"/>
</dbReference>
<dbReference type="InterPro" id="IPR003591">
    <property type="entry name" value="Leu-rich_rpt_typical-subtyp"/>
</dbReference>
<evidence type="ECO:0000313" key="5">
    <source>
        <dbReference type="EMBL" id="NID12958.1"/>
    </source>
</evidence>
<keyword evidence="3" id="KW-0472">Membrane</keyword>
<dbReference type="Gene3D" id="3.80.10.10">
    <property type="entry name" value="Ribonuclease Inhibitor"/>
    <property type="match status" value="3"/>
</dbReference>
<keyword evidence="3" id="KW-0812">Transmembrane</keyword>
<dbReference type="SUPFAM" id="SSF52058">
    <property type="entry name" value="L domain-like"/>
    <property type="match status" value="3"/>
</dbReference>
<dbReference type="Pfam" id="PF13855">
    <property type="entry name" value="LRR_8"/>
    <property type="match status" value="1"/>
</dbReference>
<evidence type="ECO:0000259" key="4">
    <source>
        <dbReference type="Pfam" id="PF23598"/>
    </source>
</evidence>
<dbReference type="EMBL" id="WAEL01000009">
    <property type="protein sequence ID" value="NID12958.1"/>
    <property type="molecule type" value="Genomic_DNA"/>
</dbReference>
<organism evidence="5 6">
    <name type="scientific">Fibrivirga algicola</name>
    <dbReference type="NCBI Taxonomy" id="2950420"/>
    <lineage>
        <taxon>Bacteria</taxon>
        <taxon>Pseudomonadati</taxon>
        <taxon>Bacteroidota</taxon>
        <taxon>Cytophagia</taxon>
        <taxon>Cytophagales</taxon>
        <taxon>Spirosomataceae</taxon>
        <taxon>Fibrivirga</taxon>
    </lineage>
</organism>
<dbReference type="Pfam" id="PF23598">
    <property type="entry name" value="LRR_14"/>
    <property type="match status" value="1"/>
</dbReference>
<dbReference type="InterPro" id="IPR032675">
    <property type="entry name" value="LRR_dom_sf"/>
</dbReference>
<protein>
    <recommendedName>
        <fullName evidence="4">Disease resistance R13L4/SHOC-2-like LRR domain-containing protein</fullName>
    </recommendedName>
</protein>
<evidence type="ECO:0000256" key="2">
    <source>
        <dbReference type="ARBA" id="ARBA00022737"/>
    </source>
</evidence>
<dbReference type="RefSeq" id="WP_166693635.1">
    <property type="nucleotide sequence ID" value="NZ_WAEL01000009.1"/>
</dbReference>
<gene>
    <name evidence="5" type="ORF">F7231_22490</name>
</gene>
<dbReference type="InterPro" id="IPR050216">
    <property type="entry name" value="LRR_domain-containing"/>
</dbReference>
<evidence type="ECO:0000256" key="1">
    <source>
        <dbReference type="ARBA" id="ARBA00022614"/>
    </source>
</evidence>
<keyword evidence="3" id="KW-1133">Transmembrane helix</keyword>
<name>A0ABX0QQA4_9BACT</name>
<proteinExistence type="predicted"/>
<accession>A0ABX0QQA4</accession>
<sequence>MQGYRGGNRQHVRITYLIGLWLTCLSTFTWAQRLPDQPSLTWYVPKSPVYRGIATSQLVEYTSLTELTEKLVKQGEKPYHLTLQVEKNTADWPLLQRLASPTSLAIELTDTLMGNELMPILAGWTKLERLDIRSLVMSRPGVKNGPSVLFRGKSGEVTFSFKPVMAQLSGVGWDKLTSVRQITLDNNINLPHALKALKALPALESLVIQQYAYEAKQDLSALAGLSKLTELTILGQARVAPEVFKGLINLTALTIHDPNLPELNEGLTYLKKLRRLEVHCFPASELRLGTLPALLDLSIQQFPNRSGLVPNDARAASLAKRSVRSLDSTLAGLTSLQRVQVEGLKLESFPASLLANRQLVFLSMPDVDLPALPANLDQLAALEELIIDNNPLHSLPAAVCRLSRLRVLSASKCELEALPDNIGQLSYLTNLSINSNLLASLPASMEQLKKLRQLNVSMNQLTALPDFLGTLPALETVAAFWNQISRFPTGMTQVRALYLTDNQIATLPKSLSRFRRLTTLLLDNNPLTSLSDGIGQLDSLETLVLGGNLLTALPDAIGSLRRLSRFTLGPNQIRVLPAAIGGLTSLTSVTIRHNPIEQLPVSIRNWQQLTTLDLTLLQLESLPDEIGQWQQLTSLSVESDRLLVLPTPLTDCQQLTYLSVTGSRLIGLPESLHKLTQLSTLALVGRSDSLTGHGLGRVMMLPARIASCKALVDLTMQHQQQFDGVESLQLMAGMPALHRIAFVNCGFTDLAGVSWKNLLMSTLNLSQNRFSQLSSALLEAPNLEQANFSETNLPAHLNRSFFRRTELAEALKLVIDR</sequence>
<feature type="transmembrane region" description="Helical" evidence="3">
    <location>
        <begin position="12"/>
        <end position="31"/>
    </location>
</feature>
<dbReference type="SMART" id="SM00364">
    <property type="entry name" value="LRR_BAC"/>
    <property type="match status" value="10"/>
</dbReference>
<dbReference type="SMART" id="SM00369">
    <property type="entry name" value="LRR_TYP"/>
    <property type="match status" value="9"/>
</dbReference>
<keyword evidence="2" id="KW-0677">Repeat</keyword>
<comment type="caution">
    <text evidence="5">The sequence shown here is derived from an EMBL/GenBank/DDBJ whole genome shotgun (WGS) entry which is preliminary data.</text>
</comment>
<dbReference type="PANTHER" id="PTHR48051:SF1">
    <property type="entry name" value="RAS SUPPRESSOR PROTEIN 1"/>
    <property type="match status" value="1"/>
</dbReference>
<dbReference type="Proteomes" id="UP000606008">
    <property type="component" value="Unassembled WGS sequence"/>
</dbReference>
<dbReference type="InterPro" id="IPR001611">
    <property type="entry name" value="Leu-rich_rpt"/>
</dbReference>
<evidence type="ECO:0000313" key="6">
    <source>
        <dbReference type="Proteomes" id="UP000606008"/>
    </source>
</evidence>
<dbReference type="PANTHER" id="PTHR48051">
    <property type="match status" value="1"/>
</dbReference>
<evidence type="ECO:0000256" key="3">
    <source>
        <dbReference type="SAM" id="Phobius"/>
    </source>
</evidence>
<feature type="domain" description="Disease resistance R13L4/SHOC-2-like LRR" evidence="4">
    <location>
        <begin position="398"/>
        <end position="480"/>
    </location>
</feature>
<dbReference type="InterPro" id="IPR055414">
    <property type="entry name" value="LRR_R13L4/SHOC2-like"/>
</dbReference>
<keyword evidence="6" id="KW-1185">Reference proteome</keyword>
<reference evidence="5" key="1">
    <citation type="submission" date="2024-05" db="EMBL/GenBank/DDBJ databases">
        <authorList>
            <person name="Jung D.-H."/>
        </authorList>
    </citation>
    <scope>NUCLEOTIDE SEQUENCE</scope>
    <source>
        <strain evidence="5">JA-25</strain>
    </source>
</reference>
<keyword evidence="1" id="KW-0433">Leucine-rich repeat</keyword>